<dbReference type="PANTHER" id="PTHR48111">
    <property type="entry name" value="REGULATOR OF RPOS"/>
    <property type="match status" value="1"/>
</dbReference>
<name>A0ABS0BV18_9GAMM</name>
<dbReference type="Pfam" id="PF00486">
    <property type="entry name" value="Trans_reg_C"/>
    <property type="match status" value="1"/>
</dbReference>
<keyword evidence="3" id="KW-0805">Transcription regulation</keyword>
<evidence type="ECO:0000256" key="7">
    <source>
        <dbReference type="PROSITE-ProRule" id="PRU01091"/>
    </source>
</evidence>
<dbReference type="Pfam" id="PF00072">
    <property type="entry name" value="Response_reg"/>
    <property type="match status" value="1"/>
</dbReference>
<gene>
    <name evidence="10" type="ORF">H8792_000875</name>
</gene>
<accession>A0ABS0BV18</accession>
<dbReference type="InterPro" id="IPR001789">
    <property type="entry name" value="Sig_transdc_resp-reg_receiver"/>
</dbReference>
<dbReference type="Proteomes" id="UP001193680">
    <property type="component" value="Unassembled WGS sequence"/>
</dbReference>
<keyword evidence="1 6" id="KW-0597">Phosphoprotein</keyword>
<dbReference type="SMART" id="SM00448">
    <property type="entry name" value="REC"/>
    <property type="match status" value="1"/>
</dbReference>
<dbReference type="CDD" id="cd00383">
    <property type="entry name" value="trans_reg_C"/>
    <property type="match status" value="1"/>
</dbReference>
<dbReference type="InterPro" id="IPR011006">
    <property type="entry name" value="CheY-like_superfamily"/>
</dbReference>
<reference evidence="10 11" key="1">
    <citation type="submission" date="2020-06" db="EMBL/GenBank/DDBJ databases">
        <authorList>
            <person name="Scott K."/>
        </authorList>
    </citation>
    <scope>NUCLEOTIDE SEQUENCE [LARGE SCALE GENOMIC DNA]</scope>
    <source>
        <strain evidence="10 11">HH1</strain>
    </source>
</reference>
<evidence type="ECO:0000259" key="8">
    <source>
        <dbReference type="PROSITE" id="PS50110"/>
    </source>
</evidence>
<evidence type="ECO:0000256" key="5">
    <source>
        <dbReference type="ARBA" id="ARBA00023163"/>
    </source>
</evidence>
<dbReference type="PROSITE" id="PS50110">
    <property type="entry name" value="RESPONSE_REGULATORY"/>
    <property type="match status" value="1"/>
</dbReference>
<dbReference type="PANTHER" id="PTHR48111:SF21">
    <property type="entry name" value="DNA-BINDING DUAL MASTER TRANSCRIPTIONAL REGULATOR RPAA"/>
    <property type="match status" value="1"/>
</dbReference>
<keyword evidence="11" id="KW-1185">Reference proteome</keyword>
<evidence type="ECO:0000256" key="1">
    <source>
        <dbReference type="ARBA" id="ARBA00022553"/>
    </source>
</evidence>
<proteinExistence type="predicted"/>
<feature type="DNA-binding region" description="OmpR/PhoB-type" evidence="7">
    <location>
        <begin position="134"/>
        <end position="232"/>
    </location>
</feature>
<dbReference type="EMBL" id="JACBGI020000001">
    <property type="protein sequence ID" value="MBF6056888.1"/>
    <property type="molecule type" value="Genomic_DNA"/>
</dbReference>
<dbReference type="InterPro" id="IPR001867">
    <property type="entry name" value="OmpR/PhoB-type_DNA-bd"/>
</dbReference>
<evidence type="ECO:0000259" key="9">
    <source>
        <dbReference type="PROSITE" id="PS51755"/>
    </source>
</evidence>
<dbReference type="PROSITE" id="PS51755">
    <property type="entry name" value="OMPR_PHOB"/>
    <property type="match status" value="1"/>
</dbReference>
<feature type="modified residue" description="4-aspartylphosphate" evidence="6">
    <location>
        <position position="56"/>
    </location>
</feature>
<comment type="caution">
    <text evidence="10">The sequence shown here is derived from an EMBL/GenBank/DDBJ whole genome shotgun (WGS) entry which is preliminary data.</text>
</comment>
<keyword evidence="2" id="KW-0902">Two-component regulatory system</keyword>
<reference evidence="10 11" key="2">
    <citation type="submission" date="2020-11" db="EMBL/GenBank/DDBJ databases">
        <title>Sulfur oxidizing isolate from Hospital Hole Sinkhole.</title>
        <authorList>
            <person name="Scott K.M."/>
        </authorList>
    </citation>
    <scope>NUCLEOTIDE SEQUENCE [LARGE SCALE GENOMIC DNA]</scope>
    <source>
        <strain evidence="10 11">HH1</strain>
    </source>
</reference>
<dbReference type="Gene3D" id="3.40.50.2300">
    <property type="match status" value="1"/>
</dbReference>
<dbReference type="SUPFAM" id="SSF52172">
    <property type="entry name" value="CheY-like"/>
    <property type="match status" value="1"/>
</dbReference>
<dbReference type="RefSeq" id="WP_194947246.1">
    <property type="nucleotide sequence ID" value="NZ_JACBGI020000001.1"/>
</dbReference>
<dbReference type="InterPro" id="IPR036388">
    <property type="entry name" value="WH-like_DNA-bd_sf"/>
</dbReference>
<evidence type="ECO:0000256" key="6">
    <source>
        <dbReference type="PROSITE-ProRule" id="PRU00169"/>
    </source>
</evidence>
<keyword evidence="5" id="KW-0804">Transcription</keyword>
<protein>
    <submittedName>
        <fullName evidence="10">Response regulator</fullName>
    </submittedName>
</protein>
<dbReference type="Gene3D" id="1.10.10.10">
    <property type="entry name" value="Winged helix-like DNA-binding domain superfamily/Winged helix DNA-binding domain"/>
    <property type="match status" value="1"/>
</dbReference>
<dbReference type="CDD" id="cd17574">
    <property type="entry name" value="REC_OmpR"/>
    <property type="match status" value="1"/>
</dbReference>
<evidence type="ECO:0000313" key="10">
    <source>
        <dbReference type="EMBL" id="MBF6056888.1"/>
    </source>
</evidence>
<evidence type="ECO:0000313" key="11">
    <source>
        <dbReference type="Proteomes" id="UP001193680"/>
    </source>
</evidence>
<evidence type="ECO:0000256" key="2">
    <source>
        <dbReference type="ARBA" id="ARBA00023012"/>
    </source>
</evidence>
<organism evidence="10 11">
    <name type="scientific">Thiomicrorhabdus heinhorstiae</name>
    <dbReference type="NCBI Taxonomy" id="2748010"/>
    <lineage>
        <taxon>Bacteria</taxon>
        <taxon>Pseudomonadati</taxon>
        <taxon>Pseudomonadota</taxon>
        <taxon>Gammaproteobacteria</taxon>
        <taxon>Thiotrichales</taxon>
        <taxon>Piscirickettsiaceae</taxon>
        <taxon>Thiomicrorhabdus</taxon>
    </lineage>
</organism>
<feature type="domain" description="OmpR/PhoB-type" evidence="9">
    <location>
        <begin position="134"/>
        <end position="232"/>
    </location>
</feature>
<evidence type="ECO:0000256" key="4">
    <source>
        <dbReference type="ARBA" id="ARBA00023125"/>
    </source>
</evidence>
<keyword evidence="4 7" id="KW-0238">DNA-binding</keyword>
<evidence type="ECO:0000256" key="3">
    <source>
        <dbReference type="ARBA" id="ARBA00023015"/>
    </source>
</evidence>
<dbReference type="SMART" id="SM00862">
    <property type="entry name" value="Trans_reg_C"/>
    <property type="match status" value="1"/>
</dbReference>
<feature type="domain" description="Response regulatory" evidence="8">
    <location>
        <begin position="7"/>
        <end position="123"/>
    </location>
</feature>
<sequence length="238" mass="26999">MQNTDYRIAVIEDDPIQLESLVTALQQQGFSVESFTNRQDAQDYFAKTLPDLVISDIILGSEIDGGFDLAKHLLSYNQPIPIIFLSERQSEFDIYTGHALGAIDYLPKPISLNVLIVKVKNLLRITSTPKNSEHEEHSLIEGLELAPEQFKAYWHEKPLDLTATEFEMLKQFATADKGSVISYDALQSATQGVVERNTINTHICRIRNAFKKITPNFNHIHNEYGRGYSWQDKSDELG</sequence>
<dbReference type="InterPro" id="IPR039420">
    <property type="entry name" value="WalR-like"/>
</dbReference>